<accession>A0A1T5DCZ7</accession>
<organism evidence="1 2">
    <name type="scientific">Dyadobacter psychrophilus</name>
    <dbReference type="NCBI Taxonomy" id="651661"/>
    <lineage>
        <taxon>Bacteria</taxon>
        <taxon>Pseudomonadati</taxon>
        <taxon>Bacteroidota</taxon>
        <taxon>Cytophagia</taxon>
        <taxon>Cytophagales</taxon>
        <taxon>Spirosomataceae</taxon>
        <taxon>Dyadobacter</taxon>
    </lineage>
</organism>
<dbReference type="EMBL" id="FUZA01000002">
    <property type="protein sequence ID" value="SKB69632.1"/>
    <property type="molecule type" value="Genomic_DNA"/>
</dbReference>
<evidence type="ECO:0000313" key="1">
    <source>
        <dbReference type="EMBL" id="SKB69632.1"/>
    </source>
</evidence>
<dbReference type="AlphaFoldDB" id="A0A1T5DCZ7"/>
<reference evidence="2" key="1">
    <citation type="submission" date="2017-02" db="EMBL/GenBank/DDBJ databases">
        <authorList>
            <person name="Varghese N."/>
            <person name="Submissions S."/>
        </authorList>
    </citation>
    <scope>NUCLEOTIDE SEQUENCE [LARGE SCALE GENOMIC DNA]</scope>
    <source>
        <strain evidence="2">DSM 22270</strain>
    </source>
</reference>
<dbReference type="OrthoDB" id="2833825at2"/>
<keyword evidence="2" id="KW-1185">Reference proteome</keyword>
<name>A0A1T5DCZ7_9BACT</name>
<dbReference type="RefSeq" id="WP_082214118.1">
    <property type="nucleotide sequence ID" value="NZ_FUZA01000002.1"/>
</dbReference>
<protein>
    <submittedName>
        <fullName evidence="1">Uncharacterized protein</fullName>
    </submittedName>
</protein>
<evidence type="ECO:0000313" key="2">
    <source>
        <dbReference type="Proteomes" id="UP000190897"/>
    </source>
</evidence>
<proteinExistence type="predicted"/>
<gene>
    <name evidence="1" type="ORF">SAMN05660293_01539</name>
</gene>
<dbReference type="Proteomes" id="UP000190897">
    <property type="component" value="Unassembled WGS sequence"/>
</dbReference>
<sequence>MSILLRSDIILQTENFLAKSNPNDRYSSFDYCYNHFKTFDKSNVDIEKSCLVLGFYLASWGMFRGSSFLIQKSVKHFQPLILYIASLEKDIWKIDVDNYSDKNMANIMEVYSKIKELVITDNNTDLTLITKILLGVFGFVPAFDQYFGDTFRQIFTHENCGFRRVNVKSLTCIKQFYEANKIVIDNIASRTFTTDFLTGEKTVVNYPKAKIIDMYGFNLRTSKTPLVNTSL</sequence>